<protein>
    <submittedName>
        <fullName evidence="2">Uncharacterized protein</fullName>
    </submittedName>
</protein>
<keyword evidence="3" id="KW-1185">Reference proteome</keyword>
<dbReference type="Proteomes" id="UP000641588">
    <property type="component" value="Unassembled WGS sequence"/>
</dbReference>
<proteinExistence type="predicted"/>
<gene>
    <name evidence="2" type="ORF">GC093_00805</name>
</gene>
<dbReference type="AlphaFoldDB" id="A0A972JWU5"/>
<accession>A0A972JWU5</accession>
<evidence type="ECO:0000256" key="1">
    <source>
        <dbReference type="SAM" id="MobiDB-lite"/>
    </source>
</evidence>
<dbReference type="RefSeq" id="WP_171649939.1">
    <property type="nucleotide sequence ID" value="NZ_WHOD01000003.1"/>
</dbReference>
<comment type="caution">
    <text evidence="2">The sequence shown here is derived from an EMBL/GenBank/DDBJ whole genome shotgun (WGS) entry which is preliminary data.</text>
</comment>
<feature type="region of interest" description="Disordered" evidence="1">
    <location>
        <begin position="1"/>
        <end position="39"/>
    </location>
</feature>
<feature type="compositionally biased region" description="Low complexity" evidence="1">
    <location>
        <begin position="16"/>
        <end position="39"/>
    </location>
</feature>
<sequence length="84" mass="9208">MGNSNIQNENTKEAGTKTTKGSSTKTTKGSSTKTTKGSRTSYAGLFPFVILYRMYKYVSSSGGIRSATFLSQRRLQVSEAYSIY</sequence>
<name>A0A972JWU5_9BACL</name>
<evidence type="ECO:0000313" key="3">
    <source>
        <dbReference type="Proteomes" id="UP000641588"/>
    </source>
</evidence>
<organism evidence="2 3">
    <name type="scientific">Paenibacillus foliorum</name>
    <dbReference type="NCBI Taxonomy" id="2654974"/>
    <lineage>
        <taxon>Bacteria</taxon>
        <taxon>Bacillati</taxon>
        <taxon>Bacillota</taxon>
        <taxon>Bacilli</taxon>
        <taxon>Bacillales</taxon>
        <taxon>Paenibacillaceae</taxon>
        <taxon>Paenibacillus</taxon>
    </lineage>
</organism>
<evidence type="ECO:0000313" key="2">
    <source>
        <dbReference type="EMBL" id="NOU91779.1"/>
    </source>
</evidence>
<reference evidence="2" key="1">
    <citation type="submission" date="2019-10" db="EMBL/GenBank/DDBJ databases">
        <title>Description of Paenibacillus glebae sp. nov.</title>
        <authorList>
            <person name="Carlier A."/>
            <person name="Qi S."/>
        </authorList>
    </citation>
    <scope>NUCLEOTIDE SEQUENCE</scope>
    <source>
        <strain evidence="2">LMG 31456</strain>
    </source>
</reference>
<dbReference type="EMBL" id="WHOD01000003">
    <property type="protein sequence ID" value="NOU91779.1"/>
    <property type="molecule type" value="Genomic_DNA"/>
</dbReference>